<organism evidence="2 3">
    <name type="scientific">Ceratopteris richardii</name>
    <name type="common">Triangle waterfern</name>
    <dbReference type="NCBI Taxonomy" id="49495"/>
    <lineage>
        <taxon>Eukaryota</taxon>
        <taxon>Viridiplantae</taxon>
        <taxon>Streptophyta</taxon>
        <taxon>Embryophyta</taxon>
        <taxon>Tracheophyta</taxon>
        <taxon>Polypodiopsida</taxon>
        <taxon>Polypodiidae</taxon>
        <taxon>Polypodiales</taxon>
        <taxon>Pteridineae</taxon>
        <taxon>Pteridaceae</taxon>
        <taxon>Parkerioideae</taxon>
        <taxon>Ceratopteris</taxon>
    </lineage>
</organism>
<reference evidence="2" key="1">
    <citation type="submission" date="2021-08" db="EMBL/GenBank/DDBJ databases">
        <title>WGS assembly of Ceratopteris richardii.</title>
        <authorList>
            <person name="Marchant D.B."/>
            <person name="Chen G."/>
            <person name="Jenkins J."/>
            <person name="Shu S."/>
            <person name="Leebens-Mack J."/>
            <person name="Grimwood J."/>
            <person name="Schmutz J."/>
            <person name="Soltis P."/>
            <person name="Soltis D."/>
            <person name="Chen Z.-H."/>
        </authorList>
    </citation>
    <scope>NUCLEOTIDE SEQUENCE</scope>
    <source>
        <strain evidence="2">Whitten #5841</strain>
        <tissue evidence="2">Leaf</tissue>
    </source>
</reference>
<dbReference type="Proteomes" id="UP000825935">
    <property type="component" value="Chromosome 25"/>
</dbReference>
<proteinExistence type="predicted"/>
<feature type="region of interest" description="Disordered" evidence="1">
    <location>
        <begin position="1"/>
        <end position="94"/>
    </location>
</feature>
<dbReference type="EMBL" id="CM035430">
    <property type="protein sequence ID" value="KAH7298560.1"/>
    <property type="molecule type" value="Genomic_DNA"/>
</dbReference>
<evidence type="ECO:0000313" key="3">
    <source>
        <dbReference type="Proteomes" id="UP000825935"/>
    </source>
</evidence>
<comment type="caution">
    <text evidence="2">The sequence shown here is derived from an EMBL/GenBank/DDBJ whole genome shotgun (WGS) entry which is preliminary data.</text>
</comment>
<name>A0A8T2RQZ1_CERRI</name>
<sequence length="204" mass="20733">MAAMCALKAREREREREPMSNPSTPGSLPTVGATANPPTPGGGTAAPPATGAPLKSPAPGGGTPPLPRPGSMANPPTPGGGTAPFSTTGAMANPPTQLARTMANSQTPGGGASSVSTTTAVVNPSQAGGEGSALIRSYGNQLRPLVLAMLKYVQIFAYAVRSALPSMEVVMRFLKGRAQDLCKLVNSILQRINSYVVKLLKSPA</sequence>
<accession>A0A8T2RQZ1</accession>
<feature type="compositionally biased region" description="Basic and acidic residues" evidence="1">
    <location>
        <begin position="8"/>
        <end position="18"/>
    </location>
</feature>
<dbReference type="AlphaFoldDB" id="A0A8T2RQZ1"/>
<protein>
    <submittedName>
        <fullName evidence="2">Uncharacterized protein</fullName>
    </submittedName>
</protein>
<gene>
    <name evidence="2" type="ORF">KP509_25G049400</name>
</gene>
<evidence type="ECO:0000256" key="1">
    <source>
        <dbReference type="SAM" id="MobiDB-lite"/>
    </source>
</evidence>
<evidence type="ECO:0000313" key="2">
    <source>
        <dbReference type="EMBL" id="KAH7298560.1"/>
    </source>
</evidence>
<keyword evidence="3" id="KW-1185">Reference proteome</keyword>